<keyword evidence="8" id="KW-0311">Gluconate utilization</keyword>
<dbReference type="NCBIfam" id="TIGR01313">
    <property type="entry name" value="therm_gnt_kin"/>
    <property type="match status" value="1"/>
</dbReference>
<dbReference type="STRING" id="203124.Tery_2732"/>
<dbReference type="InterPro" id="IPR031322">
    <property type="entry name" value="Shikimate/glucono_kinase"/>
</dbReference>
<dbReference type="GO" id="GO:0019521">
    <property type="term" value="P:D-gluconate metabolic process"/>
    <property type="evidence" value="ECO:0007669"/>
    <property type="project" value="UniProtKB-KW"/>
</dbReference>
<dbReference type="EC" id="2.7.1.12" evidence="3 10"/>
<keyword evidence="4 10" id="KW-0808">Transferase</keyword>
<dbReference type="CDD" id="cd02021">
    <property type="entry name" value="GntK"/>
    <property type="match status" value="1"/>
</dbReference>
<dbReference type="GO" id="GO:0046316">
    <property type="term" value="F:gluconokinase activity"/>
    <property type="evidence" value="ECO:0007669"/>
    <property type="project" value="UniProtKB-EC"/>
</dbReference>
<evidence type="ECO:0000256" key="1">
    <source>
        <dbReference type="ARBA" id="ARBA00004761"/>
    </source>
</evidence>
<gene>
    <name evidence="11" type="ordered locus">Tery_2732</name>
</gene>
<dbReference type="GO" id="GO:0005737">
    <property type="term" value="C:cytoplasm"/>
    <property type="evidence" value="ECO:0007669"/>
    <property type="project" value="TreeGrafter"/>
</dbReference>
<protein>
    <recommendedName>
        <fullName evidence="3 10">Gluconokinase</fullName>
        <ecNumber evidence="3 10">2.7.1.12</ecNumber>
    </recommendedName>
</protein>
<dbReference type="RefSeq" id="WP_011612277.1">
    <property type="nucleotide sequence ID" value="NC_008312.1"/>
</dbReference>
<evidence type="ECO:0000256" key="2">
    <source>
        <dbReference type="ARBA" id="ARBA00008420"/>
    </source>
</evidence>
<keyword evidence="7 10" id="KW-0067">ATP-binding</keyword>
<comment type="catalytic activity">
    <reaction evidence="9 10">
        <text>D-gluconate + ATP = 6-phospho-D-gluconate + ADP + H(+)</text>
        <dbReference type="Rhea" id="RHEA:19433"/>
        <dbReference type="ChEBI" id="CHEBI:15378"/>
        <dbReference type="ChEBI" id="CHEBI:18391"/>
        <dbReference type="ChEBI" id="CHEBI:30616"/>
        <dbReference type="ChEBI" id="CHEBI:58759"/>
        <dbReference type="ChEBI" id="CHEBI:456216"/>
        <dbReference type="EC" id="2.7.1.12"/>
    </reaction>
</comment>
<evidence type="ECO:0000256" key="4">
    <source>
        <dbReference type="ARBA" id="ARBA00022679"/>
    </source>
</evidence>
<evidence type="ECO:0000256" key="7">
    <source>
        <dbReference type="ARBA" id="ARBA00022840"/>
    </source>
</evidence>
<dbReference type="EMBL" id="CP000393">
    <property type="protein sequence ID" value="ABG51916.1"/>
    <property type="molecule type" value="Genomic_DNA"/>
</dbReference>
<evidence type="ECO:0000256" key="6">
    <source>
        <dbReference type="ARBA" id="ARBA00022777"/>
    </source>
</evidence>
<organism evidence="11">
    <name type="scientific">Trichodesmium erythraeum (strain IMS101)</name>
    <dbReference type="NCBI Taxonomy" id="203124"/>
    <lineage>
        <taxon>Bacteria</taxon>
        <taxon>Bacillati</taxon>
        <taxon>Cyanobacteriota</taxon>
        <taxon>Cyanophyceae</taxon>
        <taxon>Oscillatoriophycideae</taxon>
        <taxon>Oscillatoriales</taxon>
        <taxon>Microcoleaceae</taxon>
        <taxon>Trichodesmium</taxon>
    </lineage>
</organism>
<dbReference type="OrthoDB" id="9800332at2"/>
<comment type="similarity">
    <text evidence="2 10">Belongs to the gluconokinase GntK/GntV family.</text>
</comment>
<evidence type="ECO:0000256" key="10">
    <source>
        <dbReference type="RuleBase" id="RU363066"/>
    </source>
</evidence>
<accession>Q111A8</accession>
<comment type="pathway">
    <text evidence="1">Carbohydrate acid metabolism.</text>
</comment>
<dbReference type="Gene3D" id="3.40.50.300">
    <property type="entry name" value="P-loop containing nucleotide triphosphate hydrolases"/>
    <property type="match status" value="1"/>
</dbReference>
<dbReference type="AlphaFoldDB" id="Q111A8"/>
<dbReference type="Pfam" id="PF01202">
    <property type="entry name" value="SKI"/>
    <property type="match status" value="1"/>
</dbReference>
<dbReference type="eggNOG" id="COG3265">
    <property type="taxonomic scope" value="Bacteria"/>
</dbReference>
<dbReference type="KEGG" id="ter:Tery_2732"/>
<keyword evidence="5 10" id="KW-0547">Nucleotide-binding</keyword>
<dbReference type="PANTHER" id="PTHR43442:SF3">
    <property type="entry name" value="GLUCONOKINASE-RELATED"/>
    <property type="match status" value="1"/>
</dbReference>
<keyword evidence="6 10" id="KW-0418">Kinase</keyword>
<evidence type="ECO:0000256" key="9">
    <source>
        <dbReference type="ARBA" id="ARBA00048090"/>
    </source>
</evidence>
<sequence length="170" mass="19639">MIIIIMGVSGAGKSTIGKLLAKSLDWHFFDADLFHPKANIEKMSNGIPLSDADRTPWLKRIRNAINEWLGEHKNVVFACSALKKTYRNYLVTNTKNVKIVYLQGSFDLFSQRLTARKNHFMKVEMLRSQFDILEEPREAIIVDAAKSPKEIIKYIRKKLYDLKFLTFSKS</sequence>
<evidence type="ECO:0000256" key="8">
    <source>
        <dbReference type="ARBA" id="ARBA00023064"/>
    </source>
</evidence>
<dbReference type="FunFam" id="3.40.50.300:FF:000522">
    <property type="entry name" value="Gluconokinase"/>
    <property type="match status" value="1"/>
</dbReference>
<evidence type="ECO:0000256" key="3">
    <source>
        <dbReference type="ARBA" id="ARBA00012054"/>
    </source>
</evidence>
<dbReference type="InterPro" id="IPR027417">
    <property type="entry name" value="P-loop_NTPase"/>
</dbReference>
<reference evidence="11" key="1">
    <citation type="submission" date="2006-06" db="EMBL/GenBank/DDBJ databases">
        <title>Complete sequence of Trichodesmium erythraeum IMS101.</title>
        <authorList>
            <consortium name="US DOE Joint Genome Institute"/>
            <person name="Copeland A."/>
            <person name="Lucas S."/>
            <person name="Lapidus A."/>
            <person name="Barry K."/>
            <person name="Detter J.C."/>
            <person name="Glavina del Rio T."/>
            <person name="Hammon N."/>
            <person name="Israni S."/>
            <person name="Dalin E."/>
            <person name="Tice H."/>
            <person name="Pitluck S."/>
            <person name="Kiss H."/>
            <person name="Munk A.C."/>
            <person name="Brettin T."/>
            <person name="Bruce D."/>
            <person name="Han C."/>
            <person name="Tapia R."/>
            <person name="Gilna P."/>
            <person name="Schmutz J."/>
            <person name="Larimer F."/>
            <person name="Land M."/>
            <person name="Hauser L."/>
            <person name="Kyrpides N."/>
            <person name="Kim E."/>
            <person name="Richardson P."/>
        </authorList>
    </citation>
    <scope>NUCLEOTIDE SEQUENCE [LARGE SCALE GENOMIC DNA]</scope>
    <source>
        <strain evidence="11">IMS101</strain>
    </source>
</reference>
<dbReference type="InterPro" id="IPR006001">
    <property type="entry name" value="Therm_gnt_kin"/>
</dbReference>
<dbReference type="GO" id="GO:0005524">
    <property type="term" value="F:ATP binding"/>
    <property type="evidence" value="ECO:0007669"/>
    <property type="project" value="UniProtKB-KW"/>
</dbReference>
<proteinExistence type="inferred from homology"/>
<evidence type="ECO:0000256" key="5">
    <source>
        <dbReference type="ARBA" id="ARBA00022741"/>
    </source>
</evidence>
<dbReference type="PRINTS" id="PR01100">
    <property type="entry name" value="SHIKIMTKNASE"/>
</dbReference>
<dbReference type="HOGENOM" id="CLU_077168_4_0_3"/>
<dbReference type="PANTHER" id="PTHR43442">
    <property type="entry name" value="GLUCONOKINASE-RELATED"/>
    <property type="match status" value="1"/>
</dbReference>
<evidence type="ECO:0000313" key="11">
    <source>
        <dbReference type="EMBL" id="ABG51916.1"/>
    </source>
</evidence>
<dbReference type="SUPFAM" id="SSF52540">
    <property type="entry name" value="P-loop containing nucleoside triphosphate hydrolases"/>
    <property type="match status" value="1"/>
</dbReference>
<name>Q111A8_TRIEI</name>